<dbReference type="Pfam" id="PF06057">
    <property type="entry name" value="VirJ"/>
    <property type="match status" value="1"/>
</dbReference>
<keyword evidence="1" id="KW-0732">Signal</keyword>
<feature type="domain" description="Bacterial virulence" evidence="2">
    <location>
        <begin position="60"/>
        <end position="244"/>
    </location>
</feature>
<feature type="signal peptide" evidence="1">
    <location>
        <begin position="1"/>
        <end position="18"/>
    </location>
</feature>
<reference evidence="4" key="1">
    <citation type="journal article" date="2019" name="Int. J. Syst. Evol. Microbiol.">
        <title>The Global Catalogue of Microorganisms (GCM) 10K type strain sequencing project: providing services to taxonomists for standard genome sequencing and annotation.</title>
        <authorList>
            <consortium name="The Broad Institute Genomics Platform"/>
            <consortium name="The Broad Institute Genome Sequencing Center for Infectious Disease"/>
            <person name="Wu L."/>
            <person name="Ma J."/>
        </authorList>
    </citation>
    <scope>NUCLEOTIDE SEQUENCE [LARGE SCALE GENOMIC DNA]</scope>
    <source>
        <strain evidence="4">CECT 7956</strain>
    </source>
</reference>
<comment type="caution">
    <text evidence="3">The sequence shown here is derived from an EMBL/GenBank/DDBJ whole genome shotgun (WGS) entry which is preliminary data.</text>
</comment>
<dbReference type="GO" id="GO:0016787">
    <property type="term" value="F:hydrolase activity"/>
    <property type="evidence" value="ECO:0007669"/>
    <property type="project" value="UniProtKB-KW"/>
</dbReference>
<feature type="chain" id="PRO_5045573439" evidence="1">
    <location>
        <begin position="19"/>
        <end position="245"/>
    </location>
</feature>
<protein>
    <submittedName>
        <fullName evidence="3">AcvB/VirJ family lysyl-phosphatidylglycerol hydrolase</fullName>
    </submittedName>
</protein>
<dbReference type="Proteomes" id="UP001595616">
    <property type="component" value="Unassembled WGS sequence"/>
</dbReference>
<dbReference type="EMBL" id="JBHRYQ010000001">
    <property type="protein sequence ID" value="MFC3811192.1"/>
    <property type="molecule type" value="Genomic_DNA"/>
</dbReference>
<dbReference type="InterPro" id="IPR010333">
    <property type="entry name" value="VirJ"/>
</dbReference>
<evidence type="ECO:0000259" key="2">
    <source>
        <dbReference type="Pfam" id="PF06057"/>
    </source>
</evidence>
<dbReference type="RefSeq" id="WP_379837984.1">
    <property type="nucleotide sequence ID" value="NZ_JBHRYQ010000001.1"/>
</dbReference>
<organism evidence="3 4">
    <name type="scientific">Lacihabitans lacunae</name>
    <dbReference type="NCBI Taxonomy" id="1028214"/>
    <lineage>
        <taxon>Bacteria</taxon>
        <taxon>Pseudomonadati</taxon>
        <taxon>Bacteroidota</taxon>
        <taxon>Cytophagia</taxon>
        <taxon>Cytophagales</taxon>
        <taxon>Leadbetterellaceae</taxon>
        <taxon>Lacihabitans</taxon>
    </lineage>
</organism>
<gene>
    <name evidence="3" type="ORF">ACFOOI_11040</name>
</gene>
<dbReference type="Gene3D" id="3.40.50.1820">
    <property type="entry name" value="alpha/beta hydrolase"/>
    <property type="match status" value="1"/>
</dbReference>
<name>A0ABV7YZ10_9BACT</name>
<evidence type="ECO:0000256" key="1">
    <source>
        <dbReference type="SAM" id="SignalP"/>
    </source>
</evidence>
<dbReference type="InterPro" id="IPR029058">
    <property type="entry name" value="AB_hydrolase_fold"/>
</dbReference>
<dbReference type="SUPFAM" id="SSF53474">
    <property type="entry name" value="alpha/beta-Hydrolases"/>
    <property type="match status" value="1"/>
</dbReference>
<keyword evidence="3" id="KW-0378">Hydrolase</keyword>
<proteinExistence type="predicted"/>
<sequence length="245" mass="27508">MKNVILSFCLLVSISTQANTDIAQPIGDVQINYIVVSSDLESAEKGFPIHEFYSSANKPFVFFISGDGGWTTFAESFALALQKEGYSVVGLDAQKYFWSKKTPAQTTKDFQKLINIYQEKWKHKEVILVGFSFGANVVPFVGNLLPADIKSRINEIIMFSPNKTGDFEIHLADMLNLGKEGKYNVLAEAKKIKDANLTCVFGQDEDEVDIQGFKNEGVRVKILYGSHHYEENYKGMVAIINERLK</sequence>
<evidence type="ECO:0000313" key="4">
    <source>
        <dbReference type="Proteomes" id="UP001595616"/>
    </source>
</evidence>
<accession>A0ABV7YZ10</accession>
<evidence type="ECO:0000313" key="3">
    <source>
        <dbReference type="EMBL" id="MFC3811192.1"/>
    </source>
</evidence>
<keyword evidence="4" id="KW-1185">Reference proteome</keyword>